<sequence length="34" mass="3836">MKKDRKSVFSELSPKKKKNILVIGPVPGQKNIVK</sequence>
<accession>A0A3P6DJL6</accession>
<proteinExistence type="predicted"/>
<evidence type="ECO:0000313" key="1">
    <source>
        <dbReference type="EMBL" id="VDD22395.1"/>
    </source>
</evidence>
<dbReference type="AlphaFoldDB" id="A0A3P6DJL6"/>
<reference evidence="1" key="1">
    <citation type="submission" date="2018-11" db="EMBL/GenBank/DDBJ databases">
        <authorList>
            <consortium name="Genoscope - CEA"/>
            <person name="William W."/>
        </authorList>
    </citation>
    <scope>NUCLEOTIDE SEQUENCE</scope>
</reference>
<dbReference type="EMBL" id="LR031578">
    <property type="protein sequence ID" value="VDD22395.1"/>
    <property type="molecule type" value="Genomic_DNA"/>
</dbReference>
<name>A0A3P6DJL6_BRACM</name>
<organism evidence="1">
    <name type="scientific">Brassica campestris</name>
    <name type="common">Field mustard</name>
    <dbReference type="NCBI Taxonomy" id="3711"/>
    <lineage>
        <taxon>Eukaryota</taxon>
        <taxon>Viridiplantae</taxon>
        <taxon>Streptophyta</taxon>
        <taxon>Embryophyta</taxon>
        <taxon>Tracheophyta</taxon>
        <taxon>Spermatophyta</taxon>
        <taxon>Magnoliopsida</taxon>
        <taxon>eudicotyledons</taxon>
        <taxon>Gunneridae</taxon>
        <taxon>Pentapetalae</taxon>
        <taxon>rosids</taxon>
        <taxon>malvids</taxon>
        <taxon>Brassicales</taxon>
        <taxon>Brassicaceae</taxon>
        <taxon>Brassiceae</taxon>
        <taxon>Brassica</taxon>
    </lineage>
</organism>
<protein>
    <submittedName>
        <fullName evidence="1">Uncharacterized protein</fullName>
    </submittedName>
</protein>
<gene>
    <name evidence="1" type="ORF">BRASC25T45850Z</name>
</gene>